<dbReference type="Proteomes" id="UP000472580">
    <property type="component" value="Unassembled WGS sequence"/>
</dbReference>
<keyword evidence="4" id="KW-1185">Reference proteome</keyword>
<dbReference type="InterPro" id="IPR003680">
    <property type="entry name" value="Flavodoxin_fold"/>
</dbReference>
<dbReference type="GO" id="GO:0009055">
    <property type="term" value="F:electron transfer activity"/>
    <property type="evidence" value="ECO:0007669"/>
    <property type="project" value="TreeGrafter"/>
</dbReference>
<keyword evidence="1" id="KW-0560">Oxidoreductase</keyword>
<accession>A0A6L6YH76</accession>
<dbReference type="OrthoDB" id="9798454at2"/>
<sequence length="182" mass="20698">MSNALIVIGHPYWKDSVANRAILEELQKLRPQIKLSNLIELYPDFDIDIEAEQRKLIEADTVVWQFPLMWYSCPSIMRRYLEGVLSYGFAYGSSGSKLENKRLIASITTGVKQSVYEGGILGFSAEDLFKPLAQVVKMCSMLWEPPQVTFGLNSAGAKGDEIKLEEIRIRCREHARLLSERL</sequence>
<evidence type="ECO:0000259" key="2">
    <source>
        <dbReference type="Pfam" id="PF02525"/>
    </source>
</evidence>
<proteinExistence type="predicted"/>
<dbReference type="PANTHER" id="PTHR47307:SF1">
    <property type="entry name" value="GLUTATHIONE-REGULATED POTASSIUM-EFFLUX SYSTEM ANCILLARY PROTEIN KEFG"/>
    <property type="match status" value="1"/>
</dbReference>
<organism evidence="3 4">
    <name type="scientific">Parasutterella muris</name>
    <dbReference type="NCBI Taxonomy" id="2565572"/>
    <lineage>
        <taxon>Bacteria</taxon>
        <taxon>Pseudomonadati</taxon>
        <taxon>Pseudomonadota</taxon>
        <taxon>Betaproteobacteria</taxon>
        <taxon>Burkholderiales</taxon>
        <taxon>Sutterellaceae</taxon>
        <taxon>Parasutterella</taxon>
    </lineage>
</organism>
<dbReference type="InterPro" id="IPR046980">
    <property type="entry name" value="KefG/KefF"/>
</dbReference>
<evidence type="ECO:0000313" key="3">
    <source>
        <dbReference type="EMBL" id="MVX56734.1"/>
    </source>
</evidence>
<dbReference type="GO" id="GO:0010181">
    <property type="term" value="F:FMN binding"/>
    <property type="evidence" value="ECO:0007669"/>
    <property type="project" value="TreeGrafter"/>
</dbReference>
<evidence type="ECO:0000256" key="1">
    <source>
        <dbReference type="ARBA" id="ARBA00023002"/>
    </source>
</evidence>
<gene>
    <name evidence="3" type="ORF">E5987_05865</name>
</gene>
<evidence type="ECO:0000313" key="4">
    <source>
        <dbReference type="Proteomes" id="UP000472580"/>
    </source>
</evidence>
<dbReference type="GO" id="GO:0003955">
    <property type="term" value="F:NAD(P)H dehydrogenase (quinone) activity"/>
    <property type="evidence" value="ECO:0007669"/>
    <property type="project" value="TreeGrafter"/>
</dbReference>
<name>A0A6L6YH76_9BURK</name>
<dbReference type="RefSeq" id="WP_160335165.1">
    <property type="nucleotide sequence ID" value="NZ_CALPCV010000004.1"/>
</dbReference>
<dbReference type="Pfam" id="PF02525">
    <property type="entry name" value="Flavodoxin_2"/>
    <property type="match status" value="1"/>
</dbReference>
<dbReference type="Gene3D" id="3.40.50.360">
    <property type="match status" value="1"/>
</dbReference>
<protein>
    <submittedName>
        <fullName evidence="3">Flavodoxin family protein</fullName>
    </submittedName>
</protein>
<dbReference type="EMBL" id="WSRP01000015">
    <property type="protein sequence ID" value="MVX56734.1"/>
    <property type="molecule type" value="Genomic_DNA"/>
</dbReference>
<reference evidence="3 4" key="1">
    <citation type="submission" date="2019-12" db="EMBL/GenBank/DDBJ databases">
        <title>Microbes associate with the intestines of laboratory mice.</title>
        <authorList>
            <person name="Navarre W."/>
            <person name="Wong E."/>
        </authorList>
    </citation>
    <scope>NUCLEOTIDE SEQUENCE [LARGE SCALE GENOMIC DNA]</scope>
    <source>
        <strain evidence="3 4">NM82_D38</strain>
    </source>
</reference>
<dbReference type="PANTHER" id="PTHR47307">
    <property type="entry name" value="GLUTATHIONE-REGULATED POTASSIUM-EFFLUX SYSTEM ANCILLARY PROTEIN KEFG"/>
    <property type="match status" value="1"/>
</dbReference>
<dbReference type="AlphaFoldDB" id="A0A6L6YH76"/>
<dbReference type="SUPFAM" id="SSF52218">
    <property type="entry name" value="Flavoproteins"/>
    <property type="match status" value="1"/>
</dbReference>
<feature type="domain" description="Flavodoxin-like fold" evidence="2">
    <location>
        <begin position="3"/>
        <end position="170"/>
    </location>
</feature>
<comment type="caution">
    <text evidence="3">The sequence shown here is derived from an EMBL/GenBank/DDBJ whole genome shotgun (WGS) entry which is preliminary data.</text>
</comment>
<dbReference type="InterPro" id="IPR029039">
    <property type="entry name" value="Flavoprotein-like_sf"/>
</dbReference>